<accession>A0ABU7PGY9</accession>
<gene>
    <name evidence="1" type="ORF">V2S66_24295</name>
</gene>
<evidence type="ECO:0000313" key="1">
    <source>
        <dbReference type="EMBL" id="MEE4545075.1"/>
    </source>
</evidence>
<reference evidence="1 2" key="1">
    <citation type="submission" date="2023-12" db="EMBL/GenBank/DDBJ databases">
        <title>Streptomyces sp. V4-01.</title>
        <authorList>
            <person name="Somphong A."/>
            <person name="Phongsopitanun W."/>
        </authorList>
    </citation>
    <scope>NUCLEOTIDE SEQUENCE [LARGE SCALE GENOMIC DNA]</scope>
    <source>
        <strain evidence="1 2">V4-01</strain>
    </source>
</reference>
<name>A0ABU7PGY9_9ACTN</name>
<organism evidence="1 2">
    <name type="scientific">Actinacidiphila polyblastidii</name>
    <dbReference type="NCBI Taxonomy" id="3110430"/>
    <lineage>
        <taxon>Bacteria</taxon>
        <taxon>Bacillati</taxon>
        <taxon>Actinomycetota</taxon>
        <taxon>Actinomycetes</taxon>
        <taxon>Kitasatosporales</taxon>
        <taxon>Streptomycetaceae</taxon>
        <taxon>Actinacidiphila</taxon>
    </lineage>
</organism>
<dbReference type="Proteomes" id="UP001344658">
    <property type="component" value="Unassembled WGS sequence"/>
</dbReference>
<protein>
    <recommendedName>
        <fullName evidence="3">PknH-like extracellular domain-containing protein</fullName>
    </recommendedName>
</protein>
<evidence type="ECO:0000313" key="2">
    <source>
        <dbReference type="Proteomes" id="UP001344658"/>
    </source>
</evidence>
<dbReference type="EMBL" id="JAZEWV010000024">
    <property type="protein sequence ID" value="MEE4545075.1"/>
    <property type="molecule type" value="Genomic_DNA"/>
</dbReference>
<sequence length="157" mass="16682">MLPLTGDFTLNECASIAGATAWRQQGFVSAQQTPAVQDALSFATPAAAHSAYAKLLSDMRDCSRRTRDYQATYGVTPDATVAVTASTADGTAWSRHWTGVQGISADGVQTNHVYAVQRGCVLTLLHVDEWAKRAAPPYDTSADPDVLRSLAGKLPAN</sequence>
<proteinExistence type="predicted"/>
<dbReference type="InterPro" id="IPR038232">
    <property type="entry name" value="PknH-like_Extracell_sf"/>
</dbReference>
<dbReference type="RefSeq" id="WP_330798390.1">
    <property type="nucleotide sequence ID" value="NZ_JAZEWV010000024.1"/>
</dbReference>
<evidence type="ECO:0008006" key="3">
    <source>
        <dbReference type="Google" id="ProtNLM"/>
    </source>
</evidence>
<keyword evidence="2" id="KW-1185">Reference proteome</keyword>
<comment type="caution">
    <text evidence="1">The sequence shown here is derived from an EMBL/GenBank/DDBJ whole genome shotgun (WGS) entry which is preliminary data.</text>
</comment>
<dbReference type="Gene3D" id="3.40.1000.70">
    <property type="entry name" value="PknH-like extracellular domain"/>
    <property type="match status" value="1"/>
</dbReference>